<evidence type="ECO:0000313" key="1">
    <source>
        <dbReference type="EMBL" id="GMI12514.1"/>
    </source>
</evidence>
<accession>A0A9W7KUZ2</accession>
<name>A0A9W7KUZ2_9STRA</name>
<sequence length="166" mass="19116">MIISLGTFNLFKNATETNPRPTFYSSFQQLNPPISYNFCRRARRSYPSIEDNVSFKEKQQPLTVRVAKEMITMAVRARRIQLTLNEGYGDRDLLGMVDSLDLAVASFYNRVVDEVDHVTAVVEGWSFIEEDIWPGLAKTREEIKRYIHGNICQQVLDGEVDIVKDH</sequence>
<dbReference type="EMBL" id="BRXX01000447">
    <property type="protein sequence ID" value="GMI12514.1"/>
    <property type="molecule type" value="Genomic_DNA"/>
</dbReference>
<organism evidence="1 2">
    <name type="scientific">Triparma verrucosa</name>
    <dbReference type="NCBI Taxonomy" id="1606542"/>
    <lineage>
        <taxon>Eukaryota</taxon>
        <taxon>Sar</taxon>
        <taxon>Stramenopiles</taxon>
        <taxon>Ochrophyta</taxon>
        <taxon>Bolidophyceae</taxon>
        <taxon>Parmales</taxon>
        <taxon>Triparmaceae</taxon>
        <taxon>Triparma</taxon>
    </lineage>
</organism>
<proteinExistence type="predicted"/>
<keyword evidence="2" id="KW-1185">Reference proteome</keyword>
<evidence type="ECO:0000313" key="2">
    <source>
        <dbReference type="Proteomes" id="UP001165160"/>
    </source>
</evidence>
<gene>
    <name evidence="1" type="ORF">TrVE_jg5417</name>
</gene>
<protein>
    <submittedName>
        <fullName evidence="1">Uncharacterized protein</fullName>
    </submittedName>
</protein>
<dbReference type="AlphaFoldDB" id="A0A9W7KUZ2"/>
<reference evidence="2" key="1">
    <citation type="journal article" date="2023" name="Commun. Biol.">
        <title>Genome analysis of Parmales, the sister group of diatoms, reveals the evolutionary specialization of diatoms from phago-mixotrophs to photoautotrophs.</title>
        <authorList>
            <person name="Ban H."/>
            <person name="Sato S."/>
            <person name="Yoshikawa S."/>
            <person name="Yamada K."/>
            <person name="Nakamura Y."/>
            <person name="Ichinomiya M."/>
            <person name="Sato N."/>
            <person name="Blanc-Mathieu R."/>
            <person name="Endo H."/>
            <person name="Kuwata A."/>
            <person name="Ogata H."/>
        </authorList>
    </citation>
    <scope>NUCLEOTIDE SEQUENCE [LARGE SCALE GENOMIC DNA]</scope>
    <source>
        <strain evidence="2">NIES 3699</strain>
    </source>
</reference>
<dbReference type="Proteomes" id="UP001165160">
    <property type="component" value="Unassembled WGS sequence"/>
</dbReference>
<comment type="caution">
    <text evidence="1">The sequence shown here is derived from an EMBL/GenBank/DDBJ whole genome shotgun (WGS) entry which is preliminary data.</text>
</comment>